<feature type="domain" description="AMP-dependent synthetase/ligase" evidence="5">
    <location>
        <begin position="208"/>
        <end position="365"/>
    </location>
</feature>
<sequence length="510" mass="57264">MSAKILEGPKLKSTVPAKSLGQLFFECAEKYSDRICQVDGTVNQSETYASVKLRSTRVAIELQKRGITSNDVVSFCSRNTLDSAIPILATFYLGAKVANLEPTLSVKCTRHMISLILPKIIFTEESAIGLIEESLETIDSEVEIIVYGRSTKYTNLSELITRKDHEDSFIPAKVDLHDVAIVEAPDHQKLFLIPTIPSCTLLLRYTMFVLIYSHMVGGYRVFCHSVEPENIIEAIEKYKVESILMSPHLVTQLTSFKRNRDYDISSLHLIICGGCPLTPSQSQKLIELFKNSIIVPVYGMTEVGIVSQFHPDIDKEFLRTKTESCGKPTFAIKLKVVDEDTNLILGPNQKGEIRVQTPCALKGFYNADSSQIFDEDGFFKTGDVGYYDEDGCLYFVERIKEMFKYRALPIMPSFIEAILLEHPAVKEAVVFGVPSGDEGDAPGAYIVLIKNFNVTKEEIFEFVAKRVSEREKLKGGITFVSSLPRTPTGKLMRKECRNLVLKSLRQFNTE</sequence>
<gene>
    <name evidence="7" type="ORF">BDFB_009776</name>
</gene>
<dbReference type="Proteomes" id="UP000292052">
    <property type="component" value="Unassembled WGS sequence"/>
</dbReference>
<evidence type="ECO:0000313" key="8">
    <source>
        <dbReference type="Proteomes" id="UP000292052"/>
    </source>
</evidence>
<evidence type="ECO:0000259" key="6">
    <source>
        <dbReference type="Pfam" id="PF13193"/>
    </source>
</evidence>
<comment type="subcellular location">
    <subcellularLocation>
        <location evidence="1">Peroxisome</location>
    </subcellularLocation>
</comment>
<keyword evidence="8" id="KW-1185">Reference proteome</keyword>
<dbReference type="OrthoDB" id="10253869at2759"/>
<dbReference type="InterPro" id="IPR045851">
    <property type="entry name" value="AMP-bd_C_sf"/>
</dbReference>
<reference evidence="7 8" key="1">
    <citation type="submission" date="2017-03" db="EMBL/GenBank/DDBJ databases">
        <title>Genome of the blue death feigning beetle - Asbolus verrucosus.</title>
        <authorList>
            <person name="Rider S.D."/>
        </authorList>
    </citation>
    <scope>NUCLEOTIDE SEQUENCE [LARGE SCALE GENOMIC DNA]</scope>
    <source>
        <strain evidence="7">Butters</strain>
        <tissue evidence="7">Head and leg muscle</tissue>
    </source>
</reference>
<dbReference type="PANTHER" id="PTHR24096">
    <property type="entry name" value="LONG-CHAIN-FATTY-ACID--COA LIGASE"/>
    <property type="match status" value="1"/>
</dbReference>
<dbReference type="Gene3D" id="3.40.50.12780">
    <property type="entry name" value="N-terminal domain of ligase-like"/>
    <property type="match status" value="2"/>
</dbReference>
<feature type="domain" description="AMP-binding enzyme C-terminal" evidence="6">
    <location>
        <begin position="415"/>
        <end position="490"/>
    </location>
</feature>
<dbReference type="SUPFAM" id="SSF56801">
    <property type="entry name" value="Acetyl-CoA synthetase-like"/>
    <property type="match status" value="1"/>
</dbReference>
<dbReference type="InterPro" id="IPR042099">
    <property type="entry name" value="ANL_N_sf"/>
</dbReference>
<evidence type="ECO:0000256" key="2">
    <source>
        <dbReference type="ARBA" id="ARBA00006432"/>
    </source>
</evidence>
<comment type="similarity">
    <text evidence="2">Belongs to the ATP-dependent AMP-binding enzyme family.</text>
</comment>
<accession>A0A482VDA5</accession>
<comment type="caution">
    <text evidence="7">The sequence shown here is derived from an EMBL/GenBank/DDBJ whole genome shotgun (WGS) entry which is preliminary data.</text>
</comment>
<evidence type="ECO:0000256" key="4">
    <source>
        <dbReference type="ARBA" id="ARBA00023140"/>
    </source>
</evidence>
<keyword evidence="4" id="KW-0576">Peroxisome</keyword>
<name>A0A482VDA5_ASBVE</name>
<feature type="domain" description="AMP-dependent synthetase/ligase" evidence="5">
    <location>
        <begin position="24"/>
        <end position="181"/>
    </location>
</feature>
<proteinExistence type="inferred from homology"/>
<dbReference type="AlphaFoldDB" id="A0A482VDA5"/>
<dbReference type="EMBL" id="QDEB01112135">
    <property type="protein sequence ID" value="RZB41708.1"/>
    <property type="molecule type" value="Genomic_DNA"/>
</dbReference>
<evidence type="ECO:0000256" key="1">
    <source>
        <dbReference type="ARBA" id="ARBA00004275"/>
    </source>
</evidence>
<dbReference type="InterPro" id="IPR000873">
    <property type="entry name" value="AMP-dep_synth/lig_dom"/>
</dbReference>
<evidence type="ECO:0000259" key="5">
    <source>
        <dbReference type="Pfam" id="PF00501"/>
    </source>
</evidence>
<dbReference type="Pfam" id="PF00501">
    <property type="entry name" value="AMP-binding"/>
    <property type="match status" value="2"/>
</dbReference>
<dbReference type="STRING" id="1661398.A0A482VDA5"/>
<dbReference type="InterPro" id="IPR025110">
    <property type="entry name" value="AMP-bd_C"/>
</dbReference>
<evidence type="ECO:0000313" key="7">
    <source>
        <dbReference type="EMBL" id="RZB41708.1"/>
    </source>
</evidence>
<dbReference type="PANTHER" id="PTHR24096:SF149">
    <property type="entry name" value="AMP-BINDING DOMAIN-CONTAINING PROTEIN-RELATED"/>
    <property type="match status" value="1"/>
</dbReference>
<keyword evidence="3" id="KW-0436">Ligase</keyword>
<evidence type="ECO:0000256" key="3">
    <source>
        <dbReference type="ARBA" id="ARBA00022598"/>
    </source>
</evidence>
<organism evidence="7 8">
    <name type="scientific">Asbolus verrucosus</name>
    <name type="common">Desert ironclad beetle</name>
    <dbReference type="NCBI Taxonomy" id="1661398"/>
    <lineage>
        <taxon>Eukaryota</taxon>
        <taxon>Metazoa</taxon>
        <taxon>Ecdysozoa</taxon>
        <taxon>Arthropoda</taxon>
        <taxon>Hexapoda</taxon>
        <taxon>Insecta</taxon>
        <taxon>Pterygota</taxon>
        <taxon>Neoptera</taxon>
        <taxon>Endopterygota</taxon>
        <taxon>Coleoptera</taxon>
        <taxon>Polyphaga</taxon>
        <taxon>Cucujiformia</taxon>
        <taxon>Tenebrionidae</taxon>
        <taxon>Pimeliinae</taxon>
        <taxon>Asbolus</taxon>
    </lineage>
</organism>
<dbReference type="GO" id="GO:0016405">
    <property type="term" value="F:CoA-ligase activity"/>
    <property type="evidence" value="ECO:0007669"/>
    <property type="project" value="TreeGrafter"/>
</dbReference>
<dbReference type="Gene3D" id="3.30.300.30">
    <property type="match status" value="1"/>
</dbReference>
<dbReference type="Pfam" id="PF13193">
    <property type="entry name" value="AMP-binding_C"/>
    <property type="match status" value="1"/>
</dbReference>
<protein>
    <submittedName>
        <fullName evidence="7">AMP-binding domain containing protein</fullName>
    </submittedName>
</protein>
<dbReference type="GO" id="GO:0005777">
    <property type="term" value="C:peroxisome"/>
    <property type="evidence" value="ECO:0007669"/>
    <property type="project" value="UniProtKB-SubCell"/>
</dbReference>